<comment type="caution">
    <text evidence="6">The sequence shown here is derived from an EMBL/GenBank/DDBJ whole genome shotgun (WGS) entry which is preliminary data.</text>
</comment>
<dbReference type="SUPFAM" id="SSF50978">
    <property type="entry name" value="WD40 repeat-like"/>
    <property type="match status" value="1"/>
</dbReference>
<dbReference type="SMART" id="SM00320">
    <property type="entry name" value="WD40"/>
    <property type="match status" value="7"/>
</dbReference>
<dbReference type="InterPro" id="IPR021772">
    <property type="entry name" value="WDR48/Bun107"/>
</dbReference>
<feature type="region of interest" description="Disordered" evidence="5">
    <location>
        <begin position="728"/>
        <end position="781"/>
    </location>
</feature>
<evidence type="ECO:0000313" key="7">
    <source>
        <dbReference type="Proteomes" id="UP000717996"/>
    </source>
</evidence>
<feature type="compositionally biased region" description="Polar residues" evidence="5">
    <location>
        <begin position="646"/>
        <end position="671"/>
    </location>
</feature>
<evidence type="ECO:0000256" key="1">
    <source>
        <dbReference type="ARBA" id="ARBA00006917"/>
    </source>
</evidence>
<dbReference type="InterPro" id="IPR001680">
    <property type="entry name" value="WD40_rpt"/>
</dbReference>
<dbReference type="InterPro" id="IPR020472">
    <property type="entry name" value="WD40_PAC1"/>
</dbReference>
<dbReference type="InterPro" id="IPR015943">
    <property type="entry name" value="WD40/YVTN_repeat-like_dom_sf"/>
</dbReference>
<feature type="region of interest" description="Disordered" evidence="5">
    <location>
        <begin position="646"/>
        <end position="714"/>
    </location>
</feature>
<evidence type="ECO:0000256" key="5">
    <source>
        <dbReference type="SAM" id="MobiDB-lite"/>
    </source>
</evidence>
<feature type="repeat" description="WD" evidence="4">
    <location>
        <begin position="97"/>
        <end position="129"/>
    </location>
</feature>
<feature type="region of interest" description="Disordered" evidence="5">
    <location>
        <begin position="594"/>
        <end position="626"/>
    </location>
</feature>
<proteinExistence type="inferred from homology"/>
<feature type="repeat" description="WD" evidence="4">
    <location>
        <begin position="245"/>
        <end position="286"/>
    </location>
</feature>
<comment type="similarity">
    <text evidence="1">Belongs to the WD repeat WDR48 family.</text>
</comment>
<feature type="compositionally biased region" description="Low complexity" evidence="5">
    <location>
        <begin position="702"/>
        <end position="711"/>
    </location>
</feature>
<dbReference type="PANTHER" id="PTHR19862">
    <property type="entry name" value="WD REPEAT-CONTAINING PROTEIN 48"/>
    <property type="match status" value="1"/>
</dbReference>
<gene>
    <name evidence="6" type="ORF">G6F51_008348</name>
</gene>
<feature type="repeat" description="WD" evidence="4">
    <location>
        <begin position="203"/>
        <end position="244"/>
    </location>
</feature>
<dbReference type="InterPro" id="IPR051246">
    <property type="entry name" value="WDR48"/>
</dbReference>
<name>A0A9P6Y6T4_RHIOR</name>
<dbReference type="GO" id="GO:0043130">
    <property type="term" value="F:ubiquitin binding"/>
    <property type="evidence" value="ECO:0007669"/>
    <property type="project" value="TreeGrafter"/>
</dbReference>
<dbReference type="PROSITE" id="PS00678">
    <property type="entry name" value="WD_REPEATS_1"/>
    <property type="match status" value="1"/>
</dbReference>
<evidence type="ECO:0000256" key="3">
    <source>
        <dbReference type="ARBA" id="ARBA00022737"/>
    </source>
</evidence>
<evidence type="ECO:0000256" key="2">
    <source>
        <dbReference type="ARBA" id="ARBA00022574"/>
    </source>
</evidence>
<protein>
    <submittedName>
        <fullName evidence="6">Uncharacterized protein</fullName>
    </submittedName>
</protein>
<dbReference type="PROSITE" id="PS50082">
    <property type="entry name" value="WD_REPEATS_2"/>
    <property type="match status" value="4"/>
</dbReference>
<accession>A0A9P6Y6T4</accession>
<dbReference type="Pfam" id="PF00400">
    <property type="entry name" value="WD40"/>
    <property type="match status" value="5"/>
</dbReference>
<dbReference type="EMBL" id="JAANIT010001357">
    <property type="protein sequence ID" value="KAG1540726.1"/>
    <property type="molecule type" value="Genomic_DNA"/>
</dbReference>
<dbReference type="GO" id="GO:0000724">
    <property type="term" value="P:double-strand break repair via homologous recombination"/>
    <property type="evidence" value="ECO:0007669"/>
    <property type="project" value="TreeGrafter"/>
</dbReference>
<evidence type="ECO:0000313" key="6">
    <source>
        <dbReference type="EMBL" id="KAG1540726.1"/>
    </source>
</evidence>
<dbReference type="CDD" id="cd00200">
    <property type="entry name" value="WD40"/>
    <property type="match status" value="1"/>
</dbReference>
<dbReference type="OrthoDB" id="2421129at2759"/>
<evidence type="ECO:0000256" key="4">
    <source>
        <dbReference type="PROSITE-ProRule" id="PRU00221"/>
    </source>
</evidence>
<keyword evidence="3" id="KW-0677">Repeat</keyword>
<dbReference type="Gene3D" id="2.130.10.10">
    <property type="entry name" value="YVTN repeat-like/Quinoprotein amine dehydrogenase"/>
    <property type="match status" value="2"/>
</dbReference>
<feature type="repeat" description="WD" evidence="4">
    <location>
        <begin position="141"/>
        <end position="182"/>
    </location>
</feature>
<dbReference type="InterPro" id="IPR036322">
    <property type="entry name" value="WD40_repeat_dom_sf"/>
</dbReference>
<feature type="compositionally biased region" description="Low complexity" evidence="5">
    <location>
        <begin position="741"/>
        <end position="764"/>
    </location>
</feature>
<feature type="compositionally biased region" description="Polar residues" evidence="5">
    <location>
        <begin position="600"/>
        <end position="622"/>
    </location>
</feature>
<keyword evidence="2 4" id="KW-0853">WD repeat</keyword>
<dbReference type="AlphaFoldDB" id="A0A9P6Y6T4"/>
<dbReference type="Pfam" id="PF11816">
    <property type="entry name" value="DUF3337"/>
    <property type="match status" value="1"/>
</dbReference>
<dbReference type="PROSITE" id="PS50294">
    <property type="entry name" value="WD_REPEATS_REGION"/>
    <property type="match status" value="3"/>
</dbReference>
<dbReference type="InterPro" id="IPR019775">
    <property type="entry name" value="WD40_repeat_CS"/>
</dbReference>
<reference evidence="6" key="1">
    <citation type="journal article" date="2020" name="Microb. Genom.">
        <title>Genetic diversity of clinical and environmental Mucorales isolates obtained from an investigation of mucormycosis cases among solid organ transplant recipients.</title>
        <authorList>
            <person name="Nguyen M.H."/>
            <person name="Kaul D."/>
            <person name="Muto C."/>
            <person name="Cheng S.J."/>
            <person name="Richter R.A."/>
            <person name="Bruno V.M."/>
            <person name="Liu G."/>
            <person name="Beyhan S."/>
            <person name="Sundermann A.J."/>
            <person name="Mounaud S."/>
            <person name="Pasculle A.W."/>
            <person name="Nierman W.C."/>
            <person name="Driscoll E."/>
            <person name="Cumbie R."/>
            <person name="Clancy C.J."/>
            <person name="Dupont C.L."/>
        </authorList>
    </citation>
    <scope>NUCLEOTIDE SEQUENCE</scope>
    <source>
        <strain evidence="6">GL16</strain>
    </source>
</reference>
<dbReference type="Proteomes" id="UP000717996">
    <property type="component" value="Unassembled WGS sequence"/>
</dbReference>
<organism evidence="6 7">
    <name type="scientific">Rhizopus oryzae</name>
    <name type="common">Mucormycosis agent</name>
    <name type="synonym">Rhizopus arrhizus var. delemar</name>
    <dbReference type="NCBI Taxonomy" id="64495"/>
    <lineage>
        <taxon>Eukaryota</taxon>
        <taxon>Fungi</taxon>
        <taxon>Fungi incertae sedis</taxon>
        <taxon>Mucoromycota</taxon>
        <taxon>Mucoromycotina</taxon>
        <taxon>Mucoromycetes</taxon>
        <taxon>Mucorales</taxon>
        <taxon>Mucorineae</taxon>
        <taxon>Rhizopodaceae</taxon>
        <taxon>Rhizopus</taxon>
    </lineage>
</organism>
<dbReference type="PANTHER" id="PTHR19862:SF14">
    <property type="entry name" value="WD REPEAT-CONTAINING PROTEIN 48"/>
    <property type="match status" value="1"/>
</dbReference>
<sequence length="953" mass="104622">MKAATRRKVSYVVRPHNDEQAHCLGVNSLAIDVSRCDIDENTARGGTLYSAGRDGVVASWDLNIHFKKESKKNGEDLWTIDRQLQSSSKKTSCKAFSQMHTDWVNDIVLCEQGTCVVSASSDRTIKVWKPYGDHPKTAHTIGTHTDYAKCLTYASHTGWVASGGLDKKINLWDISQSKEIISIDAGPSSHYVDGSNESSTMHHSASKCSIYALTTNASGTILASGSPEKVIRLWDPKSGKRIGKLTGHTDNIRALLISEDGKHILSGSSDATIKLWSVTARRCLATYETHPDSVWSLYSDHPDLKTFYSGSRDGLVNKTEISGRAISDSGDSECIGLFKEDSGVIKIAALQGTFVWTATSSSSINRWLSVPSHKHRQILPRSEFNPEIPPKATIKLQPAKDAYTSSVRDSYIASDQITMYAGSVLSIPVSYHEDEMDNQDTLVPLRNAPDYTIQGKPGIVSHLMLQNRCHILTKDTNGEVTMWDLIKCTQIKSFGKRDIEEVAQEVNNLECSPAWCTVDTKIGAITVQLHKSNCFDCELYADEIELPEEYEAREEHRLNLGKWILAHLFRKYVQKEIEYQEKGETRFLEEKLEKADSLKSRTLQNSSEIPSQRPGSLEQTPSAPAAVLPTQAETDGPKLPMAAVTTQTDQSPYVPTSPQATQFPGSFTAPPSSSPQPDYFSGNHHAPLRRGSAVQLPPPAALPSSPTSPTSGTFMNRLKNLSVKAKLSRIPTNEDRSTIDTPQPSSTVSSNTVVAAPTTSTTAVKPNEETGTPKLTEVEESESEKYAPAILDEFPPLDVPESTVIIIAEESAEASTGMDLYRGTVGSAGEDANAIVDAAPSWLLSYLLYNKTPTKEAVKFTFVLRPANKTSLEELPGGPNNRLLANRMLRVRKLLQYVAEKLHIEDESNLELLCGDTLLTPTMTLAAIRQHILKTGGDIPLCYRLKNESTTSD</sequence>
<dbReference type="PRINTS" id="PR00320">
    <property type="entry name" value="GPROTEINBRPT"/>
</dbReference>